<dbReference type="EMBL" id="RJUK01000001">
    <property type="protein sequence ID" value="ROQ20018.1"/>
    <property type="molecule type" value="Genomic_DNA"/>
</dbReference>
<feature type="signal peptide" evidence="2">
    <location>
        <begin position="1"/>
        <end position="19"/>
    </location>
</feature>
<keyword evidence="2" id="KW-0732">Signal</keyword>
<evidence type="ECO:0000313" key="4">
    <source>
        <dbReference type="Proteomes" id="UP000273643"/>
    </source>
</evidence>
<protein>
    <submittedName>
        <fullName evidence="3">F plasmid transfer operon protein TraF</fullName>
    </submittedName>
</protein>
<sequence>MKKTLLSMALMAASGAAVAGDYYNGRLTGMSGAGYATGGYADGVVYNPSLGAKFDEQDDFGLVFNGGVLGEDEDDLIDGLEDLADYLDELEEKTAYDYFDEIGGFDPNDPLASEQEARQLIEEEAEEAIRRLENIADKTANIGAGGSFVLALPNDLLSLSVVGKTRIEAAVQTVVNEEDYQYIRDAVGETNFDPAGLQSYGVGRGAAVSEVGLAMAKSLQTGEDSRLLLGATPKWMHVMTFVYSATVDDFEEDDFDGDEYTVETDDVNIDLGATYLCGDMRYALTVSNLISNEYETIVPGDTLEIKPRATTAVGYEGSWFTAEVAADLNTSPNFATGQETQFVRAGAELNAFDWAQLRVGFQRDLEDNVEDTVSVGIGFSPFNVVNVDIAGFTGDGNTAGASMQLGLRF</sequence>
<dbReference type="OrthoDB" id="6077588at2"/>
<dbReference type="Pfam" id="PF13729">
    <property type="entry name" value="TraF_2"/>
    <property type="match status" value="1"/>
</dbReference>
<accession>A0A3N1NXJ5</accession>
<dbReference type="Proteomes" id="UP000273643">
    <property type="component" value="Unassembled WGS sequence"/>
</dbReference>
<dbReference type="InterPro" id="IPR032811">
    <property type="entry name" value="Put_conjugal_transfer"/>
</dbReference>
<dbReference type="AlphaFoldDB" id="A0A3N1NXJ5"/>
<keyword evidence="4" id="KW-1185">Reference proteome</keyword>
<evidence type="ECO:0000256" key="2">
    <source>
        <dbReference type="SAM" id="SignalP"/>
    </source>
</evidence>
<comment type="caution">
    <text evidence="3">The sequence shown here is derived from an EMBL/GenBank/DDBJ whole genome shotgun (WGS) entry which is preliminary data.</text>
</comment>
<feature type="coiled-coil region" evidence="1">
    <location>
        <begin position="73"/>
        <end position="142"/>
    </location>
</feature>
<feature type="chain" id="PRO_5017981485" evidence="2">
    <location>
        <begin position="20"/>
        <end position="409"/>
    </location>
</feature>
<evidence type="ECO:0000313" key="3">
    <source>
        <dbReference type="EMBL" id="ROQ20018.1"/>
    </source>
</evidence>
<reference evidence="3 4" key="1">
    <citation type="submission" date="2018-11" db="EMBL/GenBank/DDBJ databases">
        <title>Genomic Encyclopedia of Type Strains, Phase IV (KMG-IV): sequencing the most valuable type-strain genomes for metagenomic binning, comparative biology and taxonomic classification.</title>
        <authorList>
            <person name="Goeker M."/>
        </authorList>
    </citation>
    <scope>NUCLEOTIDE SEQUENCE [LARGE SCALE GENOMIC DNA]</scope>
    <source>
        <strain evidence="3 4">DSM 16974</strain>
    </source>
</reference>
<keyword evidence="1" id="KW-0175">Coiled coil</keyword>
<name>A0A3N1NXJ5_9GAMM</name>
<proteinExistence type="predicted"/>
<gene>
    <name evidence="3" type="ORF">EDC38_0611</name>
</gene>
<evidence type="ECO:0000256" key="1">
    <source>
        <dbReference type="SAM" id="Coils"/>
    </source>
</evidence>
<dbReference type="RefSeq" id="WP_123637268.1">
    <property type="nucleotide sequence ID" value="NZ_RJUK01000001.1"/>
</dbReference>
<organism evidence="3 4">
    <name type="scientific">Marinimicrobium koreense</name>
    <dbReference type="NCBI Taxonomy" id="306545"/>
    <lineage>
        <taxon>Bacteria</taxon>
        <taxon>Pseudomonadati</taxon>
        <taxon>Pseudomonadota</taxon>
        <taxon>Gammaproteobacteria</taxon>
        <taxon>Cellvibrionales</taxon>
        <taxon>Cellvibrionaceae</taxon>
        <taxon>Marinimicrobium</taxon>
    </lineage>
</organism>